<reference evidence="1 2" key="1">
    <citation type="submission" date="2017-11" db="EMBL/GenBank/DDBJ databases">
        <authorList>
            <person name="Kracher B."/>
        </authorList>
    </citation>
    <scope>NUCLEOTIDE SEQUENCE [LARGE SCALE GENOMIC DNA]</scope>
    <source>
        <strain evidence="1 2">RACE1</strain>
    </source>
</reference>
<evidence type="ECO:0000313" key="2">
    <source>
        <dbReference type="Proteomes" id="UP000275772"/>
    </source>
</evidence>
<proteinExistence type="predicted"/>
<name>A0A383UJM9_BLUHO</name>
<protein>
    <submittedName>
        <fullName evidence="1">Uncharacterized protein</fullName>
    </submittedName>
</protein>
<gene>
    <name evidence="1" type="ORF">BLGHR1_10722</name>
</gene>
<dbReference type="AlphaFoldDB" id="A0A383UJM9"/>
<evidence type="ECO:0000313" key="1">
    <source>
        <dbReference type="EMBL" id="SZE99999.1"/>
    </source>
</evidence>
<dbReference type="VEuPathDB" id="FungiDB:BLGHR1_10722"/>
<organism evidence="1 2">
    <name type="scientific">Blumeria hordei</name>
    <name type="common">Barley powdery mildew</name>
    <name type="synonym">Blumeria graminis f. sp. hordei</name>
    <dbReference type="NCBI Taxonomy" id="2867405"/>
    <lineage>
        <taxon>Eukaryota</taxon>
        <taxon>Fungi</taxon>
        <taxon>Dikarya</taxon>
        <taxon>Ascomycota</taxon>
        <taxon>Pezizomycotina</taxon>
        <taxon>Leotiomycetes</taxon>
        <taxon>Erysiphales</taxon>
        <taxon>Erysiphaceae</taxon>
        <taxon>Blumeria</taxon>
    </lineage>
</organism>
<sequence>MIITKFRQLPAFAPLTCRRKNTFRQMLVERVASTNRLVFPGKGPACDKCSIRSDCYMSSFFTPSVRH</sequence>
<accession>A0A383UJM9</accession>
<dbReference type="Proteomes" id="UP000275772">
    <property type="component" value="Unassembled WGS sequence"/>
</dbReference>
<dbReference type="EMBL" id="UNSH01000006">
    <property type="protein sequence ID" value="SZE99999.1"/>
    <property type="molecule type" value="Genomic_DNA"/>
</dbReference>